<evidence type="ECO:0000256" key="1">
    <source>
        <dbReference type="ARBA" id="ARBA00023015"/>
    </source>
</evidence>
<comment type="caution">
    <text evidence="5">The sequence shown here is derived from an EMBL/GenBank/DDBJ whole genome shotgun (WGS) entry which is preliminary data.</text>
</comment>
<keyword evidence="6" id="KW-1185">Reference proteome</keyword>
<dbReference type="Proteomes" id="UP000236327">
    <property type="component" value="Unassembled WGS sequence"/>
</dbReference>
<dbReference type="PROSITE" id="PS50995">
    <property type="entry name" value="HTH_MARR_2"/>
    <property type="match status" value="1"/>
</dbReference>
<protein>
    <submittedName>
        <fullName evidence="5">MarR family transcriptional regulator</fullName>
    </submittedName>
</protein>
<gene>
    <name evidence="5" type="ORF">A8V01_00855</name>
</gene>
<sequence length="150" mass="16287">METDLTPAALTALRKILDAADMDNRKMAAATGLTPSQGLVLRQICAHEATTPGAVAAALRFGQATITNIVDRLVALGLVTRTRSMADKRQILLQATEEGREKLRASPFPLQLRFSQGYAQLERWEQAMLLAGLERLGSLLSTETPPMQGE</sequence>
<evidence type="ECO:0000256" key="3">
    <source>
        <dbReference type="ARBA" id="ARBA00023163"/>
    </source>
</evidence>
<dbReference type="InterPro" id="IPR036390">
    <property type="entry name" value="WH_DNA-bd_sf"/>
</dbReference>
<proteinExistence type="predicted"/>
<dbReference type="Gene3D" id="1.10.10.10">
    <property type="entry name" value="Winged helix-like DNA-binding domain superfamily/Winged helix DNA-binding domain"/>
    <property type="match status" value="1"/>
</dbReference>
<evidence type="ECO:0000256" key="2">
    <source>
        <dbReference type="ARBA" id="ARBA00023125"/>
    </source>
</evidence>
<dbReference type="PANTHER" id="PTHR33164">
    <property type="entry name" value="TRANSCRIPTIONAL REGULATOR, MARR FAMILY"/>
    <property type="match status" value="1"/>
</dbReference>
<dbReference type="OrthoDB" id="8447118at2"/>
<evidence type="ECO:0000313" key="6">
    <source>
        <dbReference type="Proteomes" id="UP000236327"/>
    </source>
</evidence>
<evidence type="ECO:0000259" key="4">
    <source>
        <dbReference type="PROSITE" id="PS50995"/>
    </source>
</evidence>
<dbReference type="PANTHER" id="PTHR33164:SF89">
    <property type="entry name" value="MARR FAMILY REGULATORY PROTEIN"/>
    <property type="match status" value="1"/>
</dbReference>
<dbReference type="GO" id="GO:0006950">
    <property type="term" value="P:response to stress"/>
    <property type="evidence" value="ECO:0007669"/>
    <property type="project" value="TreeGrafter"/>
</dbReference>
<feature type="domain" description="HTH marR-type" evidence="4">
    <location>
        <begin position="2"/>
        <end position="138"/>
    </location>
</feature>
<reference evidence="5 6" key="1">
    <citation type="submission" date="2016-05" db="EMBL/GenBank/DDBJ databases">
        <title>Complete genome sequence of Novosphingobium guangzhouense SA925(T).</title>
        <authorList>
            <person name="Sha S."/>
        </authorList>
    </citation>
    <scope>NUCLEOTIDE SEQUENCE [LARGE SCALE GENOMIC DNA]</scope>
    <source>
        <strain evidence="5 6">SA925</strain>
    </source>
</reference>
<keyword evidence="2" id="KW-0238">DNA-binding</keyword>
<dbReference type="RefSeq" id="WP_103094061.1">
    <property type="nucleotide sequence ID" value="NZ_LYMM01000001.1"/>
</dbReference>
<name>A0A2K2G6X2_9SPHN</name>
<dbReference type="PRINTS" id="PR00598">
    <property type="entry name" value="HTHMARR"/>
</dbReference>
<accession>A0A2K2G6X2</accession>
<dbReference type="InterPro" id="IPR039422">
    <property type="entry name" value="MarR/SlyA-like"/>
</dbReference>
<dbReference type="InterPro" id="IPR036388">
    <property type="entry name" value="WH-like_DNA-bd_sf"/>
</dbReference>
<dbReference type="Pfam" id="PF12802">
    <property type="entry name" value="MarR_2"/>
    <property type="match status" value="1"/>
</dbReference>
<dbReference type="InterPro" id="IPR023187">
    <property type="entry name" value="Tscrpt_reg_MarR-type_CS"/>
</dbReference>
<evidence type="ECO:0000313" key="5">
    <source>
        <dbReference type="EMBL" id="PNU06769.1"/>
    </source>
</evidence>
<organism evidence="5 6">
    <name type="scientific">Novosphingobium guangzhouense</name>
    <dbReference type="NCBI Taxonomy" id="1850347"/>
    <lineage>
        <taxon>Bacteria</taxon>
        <taxon>Pseudomonadati</taxon>
        <taxon>Pseudomonadota</taxon>
        <taxon>Alphaproteobacteria</taxon>
        <taxon>Sphingomonadales</taxon>
        <taxon>Sphingomonadaceae</taxon>
        <taxon>Novosphingobium</taxon>
    </lineage>
</organism>
<dbReference type="AlphaFoldDB" id="A0A2K2G6X2"/>
<dbReference type="GO" id="GO:0003677">
    <property type="term" value="F:DNA binding"/>
    <property type="evidence" value="ECO:0007669"/>
    <property type="project" value="UniProtKB-KW"/>
</dbReference>
<keyword evidence="1" id="KW-0805">Transcription regulation</keyword>
<dbReference type="EMBL" id="LYMM01000001">
    <property type="protein sequence ID" value="PNU06769.1"/>
    <property type="molecule type" value="Genomic_DNA"/>
</dbReference>
<dbReference type="InterPro" id="IPR000835">
    <property type="entry name" value="HTH_MarR-typ"/>
</dbReference>
<dbReference type="GO" id="GO:0003700">
    <property type="term" value="F:DNA-binding transcription factor activity"/>
    <property type="evidence" value="ECO:0007669"/>
    <property type="project" value="InterPro"/>
</dbReference>
<dbReference type="SMART" id="SM00347">
    <property type="entry name" value="HTH_MARR"/>
    <property type="match status" value="1"/>
</dbReference>
<keyword evidence="3" id="KW-0804">Transcription</keyword>
<dbReference type="SUPFAM" id="SSF46785">
    <property type="entry name" value="Winged helix' DNA-binding domain"/>
    <property type="match status" value="1"/>
</dbReference>
<dbReference type="PROSITE" id="PS01117">
    <property type="entry name" value="HTH_MARR_1"/>
    <property type="match status" value="1"/>
</dbReference>